<evidence type="ECO:0000256" key="14">
    <source>
        <dbReference type="PIRSR" id="PIRSR618044-2"/>
    </source>
</evidence>
<name>A0A926DR68_9FIRM</name>
<dbReference type="InterPro" id="IPR012907">
    <property type="entry name" value="Peptidase_S11_C"/>
</dbReference>
<keyword evidence="6" id="KW-0645">Protease</keyword>
<dbReference type="InterPro" id="IPR012338">
    <property type="entry name" value="Beta-lactam/transpept-like"/>
</dbReference>
<keyword evidence="7 16" id="KW-0732">Signal</keyword>
<feature type="active site" description="Proton acceptor" evidence="13">
    <location>
        <position position="58"/>
    </location>
</feature>
<dbReference type="SUPFAM" id="SSF56601">
    <property type="entry name" value="beta-lactamase/transpeptidase-like"/>
    <property type="match status" value="1"/>
</dbReference>
<comment type="caution">
    <text evidence="18">The sequence shown here is derived from an EMBL/GenBank/DDBJ whole genome shotgun (WGS) entry which is preliminary data.</text>
</comment>
<dbReference type="Gene3D" id="2.60.410.10">
    <property type="entry name" value="D-Ala-D-Ala carboxypeptidase, C-terminal domain"/>
    <property type="match status" value="1"/>
</dbReference>
<evidence type="ECO:0000256" key="8">
    <source>
        <dbReference type="ARBA" id="ARBA00022801"/>
    </source>
</evidence>
<proteinExistence type="inferred from homology"/>
<evidence type="ECO:0000256" key="12">
    <source>
        <dbReference type="ARBA" id="ARBA00034000"/>
    </source>
</evidence>
<keyword evidence="9" id="KW-0133">Cell shape</keyword>
<dbReference type="Pfam" id="PF07943">
    <property type="entry name" value="PBP5_C"/>
    <property type="match status" value="1"/>
</dbReference>
<dbReference type="InterPro" id="IPR015956">
    <property type="entry name" value="Peniciliin-bd_prot_C_sf"/>
</dbReference>
<keyword evidence="8" id="KW-0378">Hydrolase</keyword>
<feature type="signal peptide" evidence="16">
    <location>
        <begin position="1"/>
        <end position="22"/>
    </location>
</feature>
<dbReference type="Pfam" id="PF00768">
    <property type="entry name" value="Peptidase_S11"/>
    <property type="match status" value="1"/>
</dbReference>
<evidence type="ECO:0000256" key="13">
    <source>
        <dbReference type="PIRSR" id="PIRSR618044-1"/>
    </source>
</evidence>
<keyword evidence="10" id="KW-0573">Peptidoglycan synthesis</keyword>
<feature type="active site" description="Acyl-ester intermediate" evidence="13">
    <location>
        <position position="55"/>
    </location>
</feature>
<evidence type="ECO:0000256" key="4">
    <source>
        <dbReference type="ARBA" id="ARBA00012448"/>
    </source>
</evidence>
<dbReference type="EC" id="3.4.16.4" evidence="4"/>
<sequence>MKKSSILFAFLLCFSFSQPTVSALSVSAQYACVLDAQTGRVIFEKNARERHSMASTTKIMTALVALENSGLDDLVTVSKNAAGTEGTSLYLKAGDKVTLRDLLYGLMLQSGNDAAIAIAEHVAGSVDEFAALMTARAKTIGAKNTSFKNPNGLDEDGHYTTAYDLALIAREALKNETFAEIVATKSKTIRDGTQTITNHNKMLNMYQGCVGVKTGFTKKTGRCLVSSAKRDGKQVVAVTLNAPDDWNDHTNMLNFAFENTVCFPLIAAGMTVNSITVKNGTSQSLELTAERDFYLSESPDTKFKNARLTCKLPDSITAPVTKGEVIGAVEIYYQDTLLDTINLIAAADVGFKEAEKDDLFLKYFKKLLLSGCVKVKFGV</sequence>
<comment type="function">
    <text evidence="1">Removes C-terminal D-alanyl residues from sugar-peptide cell wall precursors.</text>
</comment>
<comment type="similarity">
    <text evidence="3 15">Belongs to the peptidase S11 family.</text>
</comment>
<evidence type="ECO:0000259" key="17">
    <source>
        <dbReference type="SMART" id="SM00936"/>
    </source>
</evidence>
<keyword evidence="11" id="KW-0961">Cell wall biogenesis/degradation</keyword>
<evidence type="ECO:0000256" key="15">
    <source>
        <dbReference type="RuleBase" id="RU004016"/>
    </source>
</evidence>
<dbReference type="Gene3D" id="3.40.710.10">
    <property type="entry name" value="DD-peptidase/beta-lactamase superfamily"/>
    <property type="match status" value="1"/>
</dbReference>
<dbReference type="AlphaFoldDB" id="A0A926DR68"/>
<dbReference type="InterPro" id="IPR001967">
    <property type="entry name" value="Peptidase_S11_N"/>
</dbReference>
<evidence type="ECO:0000313" key="18">
    <source>
        <dbReference type="EMBL" id="MBC8541844.1"/>
    </source>
</evidence>
<dbReference type="PANTHER" id="PTHR21581">
    <property type="entry name" value="D-ALANYL-D-ALANINE CARBOXYPEPTIDASE"/>
    <property type="match status" value="1"/>
</dbReference>
<dbReference type="PRINTS" id="PR00725">
    <property type="entry name" value="DADACBPTASE1"/>
</dbReference>
<feature type="binding site" evidence="14">
    <location>
        <position position="213"/>
    </location>
    <ligand>
        <name>substrate</name>
    </ligand>
</feature>
<feature type="domain" description="Peptidase S11 D-Ala-D-Ala carboxypeptidase A C-terminal" evidence="17">
    <location>
        <begin position="260"/>
        <end position="351"/>
    </location>
</feature>
<dbReference type="InterPro" id="IPR018044">
    <property type="entry name" value="Peptidase_S11"/>
</dbReference>
<protein>
    <recommendedName>
        <fullName evidence="4">serine-type D-Ala-D-Ala carboxypeptidase</fullName>
        <ecNumber evidence="4">3.4.16.4</ecNumber>
    </recommendedName>
</protein>
<dbReference type="EMBL" id="JACRSU010000006">
    <property type="protein sequence ID" value="MBC8541844.1"/>
    <property type="molecule type" value="Genomic_DNA"/>
</dbReference>
<comment type="pathway">
    <text evidence="2">Cell wall biogenesis; peptidoglycan biosynthesis.</text>
</comment>
<evidence type="ECO:0000256" key="3">
    <source>
        <dbReference type="ARBA" id="ARBA00007164"/>
    </source>
</evidence>
<keyword evidence="5 18" id="KW-0121">Carboxypeptidase</keyword>
<dbReference type="Proteomes" id="UP000611762">
    <property type="component" value="Unassembled WGS sequence"/>
</dbReference>
<organism evidence="18 19">
    <name type="scientific">Congzhengia minquanensis</name>
    <dbReference type="NCBI Taxonomy" id="2763657"/>
    <lineage>
        <taxon>Bacteria</taxon>
        <taxon>Bacillati</taxon>
        <taxon>Bacillota</taxon>
        <taxon>Clostridia</taxon>
        <taxon>Eubacteriales</taxon>
        <taxon>Oscillospiraceae</taxon>
        <taxon>Congzhengia</taxon>
    </lineage>
</organism>
<evidence type="ECO:0000256" key="2">
    <source>
        <dbReference type="ARBA" id="ARBA00004752"/>
    </source>
</evidence>
<gene>
    <name evidence="18" type="ORF">H8698_12750</name>
</gene>
<dbReference type="GO" id="GO:0009002">
    <property type="term" value="F:serine-type D-Ala-D-Ala carboxypeptidase activity"/>
    <property type="evidence" value="ECO:0007669"/>
    <property type="project" value="UniProtKB-EC"/>
</dbReference>
<dbReference type="GO" id="GO:0071555">
    <property type="term" value="P:cell wall organization"/>
    <property type="evidence" value="ECO:0007669"/>
    <property type="project" value="UniProtKB-KW"/>
</dbReference>
<feature type="active site" evidence="13">
    <location>
        <position position="110"/>
    </location>
</feature>
<dbReference type="GO" id="GO:0008360">
    <property type="term" value="P:regulation of cell shape"/>
    <property type="evidence" value="ECO:0007669"/>
    <property type="project" value="UniProtKB-KW"/>
</dbReference>
<accession>A0A926DR68</accession>
<evidence type="ECO:0000256" key="11">
    <source>
        <dbReference type="ARBA" id="ARBA00023316"/>
    </source>
</evidence>
<evidence type="ECO:0000313" key="19">
    <source>
        <dbReference type="Proteomes" id="UP000611762"/>
    </source>
</evidence>
<evidence type="ECO:0000256" key="7">
    <source>
        <dbReference type="ARBA" id="ARBA00022729"/>
    </source>
</evidence>
<dbReference type="InterPro" id="IPR037167">
    <property type="entry name" value="Peptidase_S11_C_sf"/>
</dbReference>
<dbReference type="PANTHER" id="PTHR21581:SF33">
    <property type="entry name" value="D-ALANYL-D-ALANINE CARBOXYPEPTIDASE DACB"/>
    <property type="match status" value="1"/>
</dbReference>
<dbReference type="GO" id="GO:0006508">
    <property type="term" value="P:proteolysis"/>
    <property type="evidence" value="ECO:0007669"/>
    <property type="project" value="UniProtKB-KW"/>
</dbReference>
<evidence type="ECO:0000256" key="10">
    <source>
        <dbReference type="ARBA" id="ARBA00022984"/>
    </source>
</evidence>
<evidence type="ECO:0000256" key="6">
    <source>
        <dbReference type="ARBA" id="ARBA00022670"/>
    </source>
</evidence>
<evidence type="ECO:0000256" key="16">
    <source>
        <dbReference type="SAM" id="SignalP"/>
    </source>
</evidence>
<evidence type="ECO:0000256" key="5">
    <source>
        <dbReference type="ARBA" id="ARBA00022645"/>
    </source>
</evidence>
<dbReference type="GO" id="GO:0009252">
    <property type="term" value="P:peptidoglycan biosynthetic process"/>
    <property type="evidence" value="ECO:0007669"/>
    <property type="project" value="UniProtKB-KW"/>
</dbReference>
<evidence type="ECO:0000256" key="1">
    <source>
        <dbReference type="ARBA" id="ARBA00003217"/>
    </source>
</evidence>
<dbReference type="RefSeq" id="WP_249313829.1">
    <property type="nucleotide sequence ID" value="NZ_JACRSU010000006.1"/>
</dbReference>
<comment type="catalytic activity">
    <reaction evidence="12">
        <text>Preferential cleavage: (Ac)2-L-Lys-D-Ala-|-D-Ala. Also transpeptidation of peptidyl-alanyl moieties that are N-acyl substituents of D-alanine.</text>
        <dbReference type="EC" id="3.4.16.4"/>
    </reaction>
</comment>
<dbReference type="SMART" id="SM00936">
    <property type="entry name" value="PBP5_C"/>
    <property type="match status" value="1"/>
</dbReference>
<reference evidence="18" key="1">
    <citation type="submission" date="2020-08" db="EMBL/GenBank/DDBJ databases">
        <title>Genome public.</title>
        <authorList>
            <person name="Liu C."/>
            <person name="Sun Q."/>
        </authorList>
    </citation>
    <scope>NUCLEOTIDE SEQUENCE</scope>
    <source>
        <strain evidence="18">H8</strain>
    </source>
</reference>
<feature type="chain" id="PRO_5039445539" description="serine-type D-Ala-D-Ala carboxypeptidase" evidence="16">
    <location>
        <begin position="23"/>
        <end position="379"/>
    </location>
</feature>
<keyword evidence="19" id="KW-1185">Reference proteome</keyword>
<evidence type="ECO:0000256" key="9">
    <source>
        <dbReference type="ARBA" id="ARBA00022960"/>
    </source>
</evidence>
<dbReference type="SUPFAM" id="SSF69189">
    <property type="entry name" value="Penicillin-binding protein associated domain"/>
    <property type="match status" value="1"/>
</dbReference>